<dbReference type="SMART" id="SM00044">
    <property type="entry name" value="CYCc"/>
    <property type="match status" value="1"/>
</dbReference>
<gene>
    <name evidence="2" type="ORF">MHEL_59250</name>
</gene>
<dbReference type="Pfam" id="PF25872">
    <property type="entry name" value="HTH_77"/>
    <property type="match status" value="1"/>
</dbReference>
<dbReference type="Pfam" id="PF00211">
    <property type="entry name" value="Guanylate_cyc"/>
    <property type="match status" value="1"/>
</dbReference>
<evidence type="ECO:0000313" key="3">
    <source>
        <dbReference type="Proteomes" id="UP000467148"/>
    </source>
</evidence>
<dbReference type="Proteomes" id="UP000467148">
    <property type="component" value="Chromosome"/>
</dbReference>
<dbReference type="Gene3D" id="3.40.50.300">
    <property type="entry name" value="P-loop containing nucleotide triphosphate hydrolases"/>
    <property type="match status" value="1"/>
</dbReference>
<dbReference type="InterPro" id="IPR029787">
    <property type="entry name" value="Nucleotide_cyclase"/>
</dbReference>
<dbReference type="PANTHER" id="PTHR47691:SF3">
    <property type="entry name" value="HTH-TYPE TRANSCRIPTIONAL REGULATOR RV0890C-RELATED"/>
    <property type="match status" value="1"/>
</dbReference>
<accession>A0A7I7TEM7</accession>
<dbReference type="InterPro" id="IPR001054">
    <property type="entry name" value="A/G_cyclase"/>
</dbReference>
<organism evidence="2 3">
    <name type="scientific">Mycolicibacterium helvum</name>
    <dbReference type="NCBI Taxonomy" id="1534349"/>
    <lineage>
        <taxon>Bacteria</taxon>
        <taxon>Bacillati</taxon>
        <taxon>Actinomycetota</taxon>
        <taxon>Actinomycetes</taxon>
        <taxon>Mycobacteriales</taxon>
        <taxon>Mycobacteriaceae</taxon>
        <taxon>Mycolicibacterium</taxon>
    </lineage>
</organism>
<dbReference type="GO" id="GO:0009190">
    <property type="term" value="P:cyclic nucleotide biosynthetic process"/>
    <property type="evidence" value="ECO:0007669"/>
    <property type="project" value="InterPro"/>
</dbReference>
<dbReference type="KEGG" id="mhev:MHEL_59250"/>
<dbReference type="AlphaFoldDB" id="A0A7I7TEM7"/>
<dbReference type="SUPFAM" id="SSF52540">
    <property type="entry name" value="P-loop containing nucleoside triphosphate hydrolases"/>
    <property type="match status" value="1"/>
</dbReference>
<dbReference type="EMBL" id="AP022596">
    <property type="protein sequence ID" value="BBY67682.1"/>
    <property type="molecule type" value="Genomic_DNA"/>
</dbReference>
<dbReference type="InterPro" id="IPR058852">
    <property type="entry name" value="HTH_77"/>
</dbReference>
<dbReference type="GO" id="GO:0004016">
    <property type="term" value="F:adenylate cyclase activity"/>
    <property type="evidence" value="ECO:0007669"/>
    <property type="project" value="UniProtKB-ARBA"/>
</dbReference>
<dbReference type="RefSeq" id="WP_163751616.1">
    <property type="nucleotide sequence ID" value="NZ_AP022596.1"/>
</dbReference>
<name>A0A7I7TEM7_9MYCO</name>
<dbReference type="PRINTS" id="PR00364">
    <property type="entry name" value="DISEASERSIST"/>
</dbReference>
<dbReference type="PROSITE" id="PS50125">
    <property type="entry name" value="GUANYLATE_CYCLASE_2"/>
    <property type="match status" value="1"/>
</dbReference>
<protein>
    <recommendedName>
        <fullName evidence="1">Guanylate cyclase domain-containing protein</fullName>
    </recommendedName>
</protein>
<dbReference type="SUPFAM" id="SSF55073">
    <property type="entry name" value="Nucleotide cyclase"/>
    <property type="match status" value="1"/>
</dbReference>
<dbReference type="Gene3D" id="3.30.70.1230">
    <property type="entry name" value="Nucleotide cyclase"/>
    <property type="match status" value="2"/>
</dbReference>
<dbReference type="CDD" id="cd07302">
    <property type="entry name" value="CHD"/>
    <property type="match status" value="1"/>
</dbReference>
<sequence length="889" mass="94841">MSAPSGVVTFLFTDIEGSTRRWEADGDDMRAALAKHDGVLREAIEAHGGFMFKHTGDGVCAAFSSPRSAVDAAVAAQRELELPVRMGIATGEAELRGVDYFGAVLNRAARVMAAGHGGQILLAESTAGLLNGVDLLELGARRLRDLLSPIGVFQVRAPGLRTEFPPLRAFDASPGNLRPAVTSFIGRESEVGEVQAAVKAHRLVTLTGVGGVGKTRLATEVAARLGDEFPDGVWLFELAAVADPAAVPDAVAAVFGITQQPGKGVGDSVATALEGRVRLLVIDNCEHVRDAVADLVEAILAHSATVKVLATSREGLGVVDEQLWLVSSLDVDAGIDSAAATLFAERAHSVSSRFSVAPPDEAAAVVEICRRLDGIPLAIELAASRMASMTASEVRDRLDQRFRLLVGPRRGLERHQTLRHAVAWSYDLLHDTEKVLLDRCSVFAGGFDLQSACVLAGSDDEFATLDLLDALVRKSLLVADRSSGRTRFSMVETIRQFAEEQLHARGEASEIRTAHSQYFAQREAAVMAVWDSPRQGEAYAWSASELANLRSAFRWAEDQGDLDAAATIATYVGLLGAMVQIYEPIAWAEELIERARAVDHPRLAALYAIASLCYTTGRIEAALRYSDAGQIVLGKSRDALPYGTEVFLGAVYLATGQPERWVELCRCQLARRRDSHVHIRAWLVSALSLSASSREAMESADGLIEAAEATGNPAWIASALGAYGAASRDVDPLGALSAVGRGLAIAQDSGNRAGVSALAQLLARLEAEHGEAVPAFDHLTLAIGNWHNSGNTTTIRIPLAVLAVLFDRLGRYQPAATVAGFAVNPLAQAAVPEILTAITHLRDVFDNQTFESLAGKGESMTTAEIVTYAYGQIDQARTELEQSSELPDQ</sequence>
<keyword evidence="3" id="KW-1185">Reference proteome</keyword>
<dbReference type="PANTHER" id="PTHR47691">
    <property type="entry name" value="REGULATOR-RELATED"/>
    <property type="match status" value="1"/>
</dbReference>
<proteinExistence type="predicted"/>
<evidence type="ECO:0000259" key="1">
    <source>
        <dbReference type="PROSITE" id="PS50125"/>
    </source>
</evidence>
<dbReference type="GO" id="GO:0035556">
    <property type="term" value="P:intracellular signal transduction"/>
    <property type="evidence" value="ECO:0007669"/>
    <property type="project" value="InterPro"/>
</dbReference>
<evidence type="ECO:0000313" key="2">
    <source>
        <dbReference type="EMBL" id="BBY67682.1"/>
    </source>
</evidence>
<dbReference type="InterPro" id="IPR027417">
    <property type="entry name" value="P-loop_NTPase"/>
</dbReference>
<feature type="domain" description="Guanylate cyclase" evidence="1">
    <location>
        <begin position="9"/>
        <end position="112"/>
    </location>
</feature>
<reference evidence="2 3" key="1">
    <citation type="journal article" date="2019" name="Emerg. Microbes Infect.">
        <title>Comprehensive subspecies identification of 175 nontuberculous mycobacteria species based on 7547 genomic profiles.</title>
        <authorList>
            <person name="Matsumoto Y."/>
            <person name="Kinjo T."/>
            <person name="Motooka D."/>
            <person name="Nabeya D."/>
            <person name="Jung N."/>
            <person name="Uechi K."/>
            <person name="Horii T."/>
            <person name="Iida T."/>
            <person name="Fujita J."/>
            <person name="Nakamura S."/>
        </authorList>
    </citation>
    <scope>NUCLEOTIDE SEQUENCE [LARGE SCALE GENOMIC DNA]</scope>
    <source>
        <strain evidence="2 3">JCM 30396</strain>
    </source>
</reference>